<evidence type="ECO:0000256" key="8">
    <source>
        <dbReference type="ARBA" id="ARBA00048367"/>
    </source>
</evidence>
<dbReference type="FunCoup" id="D6RMW6">
    <property type="interactions" value="139"/>
</dbReference>
<feature type="compositionally biased region" description="Basic and acidic residues" evidence="11">
    <location>
        <begin position="698"/>
        <end position="708"/>
    </location>
</feature>
<comment type="similarity">
    <text evidence="1">Belongs to the protein kinase superfamily. CMGC Ser/Thr protein kinase family. CDC2/CDKX subfamily.</text>
</comment>
<comment type="caution">
    <text evidence="13">The sequence shown here is derived from an EMBL/GenBank/DDBJ whole genome shotgun (WGS) entry which is preliminary data.</text>
</comment>
<evidence type="ECO:0000313" key="13">
    <source>
        <dbReference type="EMBL" id="EFI27713.1"/>
    </source>
</evidence>
<dbReference type="KEGG" id="cci:CC1G_14638"/>
<sequence length="720" mass="80807">MLRSRSPEGDQMGWLPPRDEDRMVSRSPSPGYRRRSPSTSDRSSHRSRSPSPYERPRAVHRLPTANSSALHTAPATGKSKKAGKQRNGHKNARGSTGKQPARYPEDDVAADSLSMPPPPPPSRPKQSRQQTPDWRDEHTPLLNPNPNGLPPKPISLPEKPTRIVPQRNAGFKPIGQSNSALKMFFPGDEDEADYISSSNLTKDARTEPTPTKGFTRQTLLDDTRNGREAENPHQYGNDPPPISRPPASWDPYASTYPVDPRVPTQSYTNGLTPHLPEPPPHIPHRTGQTQSYWKSPAVSPPPESDASRWSGVPVPPVHPNLPPTYTASVPPRPGYELPYRPPVPVDNAPVSHTTKSTPQPSPIPISDPSPAWQASASASGVATPVAPEQPESKDLYVILNQVGEGTFGKVYKARNTVAKVHVALKRIRMETERDGFPVTAMREIKLLQSLKHPNVVQLYEMMVSNGSVFMVFEYMDHDLTGILSQTQFKFSDSHLKSLCHQMLAGLAYLHHKGVIHRDIKGSNILLNNRGELKLADFGLARFYQKRRRTDYTNRVITLWYRPPELLFGATVYGPEVDMWSAGCIMLELFTKKPVFQGNDEINQLHVIFKILGTPTTERWTGLNNLPWFELIKPKESLPNRFRDLFQKWMSPAALDLAERLLTYDPELRVSAQEAMEAPYFTQERPFAERPAGLASLDGEWHELETKQERLKKRKKTESTA</sequence>
<dbReference type="AlphaFoldDB" id="D6RMW6"/>
<evidence type="ECO:0000256" key="6">
    <source>
        <dbReference type="ARBA" id="ARBA00022840"/>
    </source>
</evidence>
<keyword evidence="5 13" id="KW-0418">Kinase</keyword>
<dbReference type="PROSITE" id="PS00107">
    <property type="entry name" value="PROTEIN_KINASE_ATP"/>
    <property type="match status" value="1"/>
</dbReference>
<dbReference type="STRING" id="240176.D6RMW6"/>
<feature type="region of interest" description="Disordered" evidence="11">
    <location>
        <begin position="697"/>
        <end position="720"/>
    </location>
</feature>
<reference evidence="13 14" key="1">
    <citation type="journal article" date="2010" name="Proc. Natl. Acad. Sci. U.S.A.">
        <title>Insights into evolution of multicellular fungi from the assembled chromosomes of the mushroom Coprinopsis cinerea (Coprinus cinereus).</title>
        <authorList>
            <person name="Stajich J.E."/>
            <person name="Wilke S.K."/>
            <person name="Ahren D."/>
            <person name="Au C.H."/>
            <person name="Birren B.W."/>
            <person name="Borodovsky M."/>
            <person name="Burns C."/>
            <person name="Canback B."/>
            <person name="Casselton L.A."/>
            <person name="Cheng C.K."/>
            <person name="Deng J."/>
            <person name="Dietrich F.S."/>
            <person name="Fargo D.C."/>
            <person name="Farman M.L."/>
            <person name="Gathman A.C."/>
            <person name="Goldberg J."/>
            <person name="Guigo R."/>
            <person name="Hoegger P.J."/>
            <person name="Hooker J.B."/>
            <person name="Huggins A."/>
            <person name="James T.Y."/>
            <person name="Kamada T."/>
            <person name="Kilaru S."/>
            <person name="Kodira C."/>
            <person name="Kues U."/>
            <person name="Kupfer D."/>
            <person name="Kwan H.S."/>
            <person name="Lomsadze A."/>
            <person name="Li W."/>
            <person name="Lilly W.W."/>
            <person name="Ma L.J."/>
            <person name="Mackey A.J."/>
            <person name="Manning G."/>
            <person name="Martin F."/>
            <person name="Muraguchi H."/>
            <person name="Natvig D.O."/>
            <person name="Palmerini H."/>
            <person name="Ramesh M.A."/>
            <person name="Rehmeyer C.J."/>
            <person name="Roe B.A."/>
            <person name="Shenoy N."/>
            <person name="Stanke M."/>
            <person name="Ter-Hovhannisyan V."/>
            <person name="Tunlid A."/>
            <person name="Velagapudi R."/>
            <person name="Vision T.J."/>
            <person name="Zeng Q."/>
            <person name="Zolan M.E."/>
            <person name="Pukkila P.J."/>
        </authorList>
    </citation>
    <scope>NUCLEOTIDE SEQUENCE [LARGE SCALE GENOMIC DNA]</scope>
    <source>
        <strain evidence="14">Okayama-7 / 130 / ATCC MYA-4618 / FGSC 9003</strain>
    </source>
</reference>
<dbReference type="EMBL" id="AACS02000005">
    <property type="protein sequence ID" value="EFI27713.1"/>
    <property type="molecule type" value="Genomic_DNA"/>
</dbReference>
<comment type="catalytic activity">
    <reaction evidence="9">
        <text>[DNA-directed RNA polymerase] + ATP = phospho-[DNA-directed RNA polymerase] + ADP + H(+)</text>
        <dbReference type="Rhea" id="RHEA:10216"/>
        <dbReference type="Rhea" id="RHEA-COMP:11321"/>
        <dbReference type="Rhea" id="RHEA-COMP:11322"/>
        <dbReference type="ChEBI" id="CHEBI:15378"/>
        <dbReference type="ChEBI" id="CHEBI:30616"/>
        <dbReference type="ChEBI" id="CHEBI:43176"/>
        <dbReference type="ChEBI" id="CHEBI:68546"/>
        <dbReference type="ChEBI" id="CHEBI:456216"/>
        <dbReference type="EC" id="2.7.11.23"/>
    </reaction>
</comment>
<evidence type="ECO:0000256" key="5">
    <source>
        <dbReference type="ARBA" id="ARBA00022777"/>
    </source>
</evidence>
<feature type="compositionally biased region" description="Low complexity" evidence="11">
    <location>
        <begin position="25"/>
        <end position="41"/>
    </location>
</feature>
<name>D6RMW6_COPC7</name>
<dbReference type="VEuPathDB" id="FungiDB:CC1G_14638"/>
<dbReference type="FunFam" id="3.30.200.20:FF:000124">
    <property type="entry name" value="Cyclin-dependent kinase 4"/>
    <property type="match status" value="1"/>
</dbReference>
<dbReference type="InterPro" id="IPR000719">
    <property type="entry name" value="Prot_kinase_dom"/>
</dbReference>
<dbReference type="CDD" id="cd07840">
    <property type="entry name" value="STKc_CDK9_like"/>
    <property type="match status" value="1"/>
</dbReference>
<dbReference type="InterPro" id="IPR050108">
    <property type="entry name" value="CDK"/>
</dbReference>
<dbReference type="GO" id="GO:0008353">
    <property type="term" value="F:RNA polymerase II CTD heptapeptide repeat kinase activity"/>
    <property type="evidence" value="ECO:0007669"/>
    <property type="project" value="UniProtKB-EC"/>
</dbReference>
<dbReference type="PROSITE" id="PS00108">
    <property type="entry name" value="PROTEIN_KINASE_ST"/>
    <property type="match status" value="1"/>
</dbReference>
<evidence type="ECO:0000256" key="11">
    <source>
        <dbReference type="SAM" id="MobiDB-lite"/>
    </source>
</evidence>
<dbReference type="eggNOG" id="KOG0600">
    <property type="taxonomic scope" value="Eukaryota"/>
</dbReference>
<feature type="compositionally biased region" description="Pro residues" evidence="11">
    <location>
        <begin position="313"/>
        <end position="322"/>
    </location>
</feature>
<evidence type="ECO:0000256" key="4">
    <source>
        <dbReference type="ARBA" id="ARBA00022741"/>
    </source>
</evidence>
<dbReference type="GO" id="GO:0004693">
    <property type="term" value="F:cyclin-dependent protein serine/threonine kinase activity"/>
    <property type="evidence" value="ECO:0007669"/>
    <property type="project" value="UniProtKB-EC"/>
</dbReference>
<dbReference type="HOGENOM" id="CLU_384018_0_0_1"/>
<feature type="region of interest" description="Disordered" evidence="11">
    <location>
        <begin position="197"/>
        <end position="387"/>
    </location>
</feature>
<feature type="compositionally biased region" description="Basic and acidic residues" evidence="11">
    <location>
        <begin position="219"/>
        <end position="231"/>
    </location>
</feature>
<dbReference type="InParanoid" id="D6RMW6"/>
<feature type="compositionally biased region" description="Low complexity" evidence="11">
    <location>
        <begin position="368"/>
        <end position="379"/>
    </location>
</feature>
<dbReference type="Pfam" id="PF00069">
    <property type="entry name" value="Pkinase"/>
    <property type="match status" value="1"/>
</dbReference>
<evidence type="ECO:0000256" key="7">
    <source>
        <dbReference type="ARBA" id="ARBA00047811"/>
    </source>
</evidence>
<dbReference type="GO" id="GO:0008024">
    <property type="term" value="C:cyclin/CDK positive transcription elongation factor complex"/>
    <property type="evidence" value="ECO:0007669"/>
    <property type="project" value="TreeGrafter"/>
</dbReference>
<dbReference type="GO" id="GO:0030332">
    <property type="term" value="F:cyclin binding"/>
    <property type="evidence" value="ECO:0007669"/>
    <property type="project" value="TreeGrafter"/>
</dbReference>
<comment type="catalytic activity">
    <reaction evidence="8">
        <text>L-seryl-[protein] + ATP = O-phospho-L-seryl-[protein] + ADP + H(+)</text>
        <dbReference type="Rhea" id="RHEA:17989"/>
        <dbReference type="Rhea" id="RHEA-COMP:9863"/>
        <dbReference type="Rhea" id="RHEA-COMP:11604"/>
        <dbReference type="ChEBI" id="CHEBI:15378"/>
        <dbReference type="ChEBI" id="CHEBI:29999"/>
        <dbReference type="ChEBI" id="CHEBI:30616"/>
        <dbReference type="ChEBI" id="CHEBI:83421"/>
        <dbReference type="ChEBI" id="CHEBI:456216"/>
        <dbReference type="EC" id="2.7.11.22"/>
    </reaction>
</comment>
<evidence type="ECO:0000259" key="12">
    <source>
        <dbReference type="PROSITE" id="PS50011"/>
    </source>
</evidence>
<dbReference type="SMART" id="SM00220">
    <property type="entry name" value="S_TKc"/>
    <property type="match status" value="1"/>
</dbReference>
<organism evidence="13 14">
    <name type="scientific">Coprinopsis cinerea (strain Okayama-7 / 130 / ATCC MYA-4618 / FGSC 9003)</name>
    <name type="common">Inky cap fungus</name>
    <name type="synonym">Hormographiella aspergillata</name>
    <dbReference type="NCBI Taxonomy" id="240176"/>
    <lineage>
        <taxon>Eukaryota</taxon>
        <taxon>Fungi</taxon>
        <taxon>Dikarya</taxon>
        <taxon>Basidiomycota</taxon>
        <taxon>Agaricomycotina</taxon>
        <taxon>Agaricomycetes</taxon>
        <taxon>Agaricomycetidae</taxon>
        <taxon>Agaricales</taxon>
        <taxon>Agaricineae</taxon>
        <taxon>Psathyrellaceae</taxon>
        <taxon>Coprinopsis</taxon>
    </lineage>
</organism>
<dbReference type="PANTHER" id="PTHR24056">
    <property type="entry name" value="CELL DIVISION PROTEIN KINASE"/>
    <property type="match status" value="1"/>
</dbReference>
<dbReference type="FunFam" id="1.10.510.10:FF:000415">
    <property type="entry name" value="CMGC/CDK/CRK7 protein kinase, variant"/>
    <property type="match status" value="1"/>
</dbReference>
<keyword evidence="4 10" id="KW-0547">Nucleotide-binding</keyword>
<evidence type="ECO:0000256" key="3">
    <source>
        <dbReference type="ARBA" id="ARBA00022679"/>
    </source>
</evidence>
<dbReference type="GO" id="GO:0032968">
    <property type="term" value="P:positive regulation of transcription elongation by RNA polymerase II"/>
    <property type="evidence" value="ECO:0007669"/>
    <property type="project" value="TreeGrafter"/>
</dbReference>
<evidence type="ECO:0000256" key="2">
    <source>
        <dbReference type="ARBA" id="ARBA00022527"/>
    </source>
</evidence>
<dbReference type="GeneID" id="9379249"/>
<dbReference type="OrthoDB" id="204883at2759"/>
<protein>
    <submittedName>
        <fullName evidence="13">CMGC/CDK/CRK7 protein kinase</fullName>
    </submittedName>
</protein>
<evidence type="ECO:0000313" key="14">
    <source>
        <dbReference type="Proteomes" id="UP000001861"/>
    </source>
</evidence>
<evidence type="ECO:0000256" key="9">
    <source>
        <dbReference type="ARBA" id="ARBA00049280"/>
    </source>
</evidence>
<dbReference type="Proteomes" id="UP000001861">
    <property type="component" value="Unassembled WGS sequence"/>
</dbReference>
<dbReference type="PROSITE" id="PS50011">
    <property type="entry name" value="PROTEIN_KINASE_DOM"/>
    <property type="match status" value="1"/>
</dbReference>
<feature type="binding site" evidence="10">
    <location>
        <position position="425"/>
    </location>
    <ligand>
        <name>ATP</name>
        <dbReference type="ChEBI" id="CHEBI:30616"/>
    </ligand>
</feature>
<gene>
    <name evidence="13" type="ORF">CC1G_14638</name>
</gene>
<keyword evidence="3" id="KW-0808">Transferase</keyword>
<dbReference type="InterPro" id="IPR011009">
    <property type="entry name" value="Kinase-like_dom_sf"/>
</dbReference>
<accession>D6RMW6</accession>
<dbReference type="SUPFAM" id="SSF56112">
    <property type="entry name" value="Protein kinase-like (PK-like)"/>
    <property type="match status" value="1"/>
</dbReference>
<feature type="compositionally biased region" description="Basic residues" evidence="11">
    <location>
        <begin position="78"/>
        <end position="92"/>
    </location>
</feature>
<keyword evidence="6 10" id="KW-0067">ATP-binding</keyword>
<dbReference type="Gene3D" id="3.30.200.20">
    <property type="entry name" value="Phosphorylase Kinase, domain 1"/>
    <property type="match status" value="1"/>
</dbReference>
<dbReference type="RefSeq" id="XP_002911207.1">
    <property type="nucleotide sequence ID" value="XM_002911161.1"/>
</dbReference>
<dbReference type="InterPro" id="IPR017441">
    <property type="entry name" value="Protein_kinase_ATP_BS"/>
</dbReference>
<evidence type="ECO:0000256" key="10">
    <source>
        <dbReference type="PROSITE-ProRule" id="PRU10141"/>
    </source>
</evidence>
<feature type="region of interest" description="Disordered" evidence="11">
    <location>
        <begin position="1"/>
        <end position="160"/>
    </location>
</feature>
<keyword evidence="14" id="KW-1185">Reference proteome</keyword>
<dbReference type="Gene3D" id="1.10.510.10">
    <property type="entry name" value="Transferase(Phosphotransferase) domain 1"/>
    <property type="match status" value="1"/>
</dbReference>
<evidence type="ECO:0000256" key="1">
    <source>
        <dbReference type="ARBA" id="ARBA00006485"/>
    </source>
</evidence>
<feature type="compositionally biased region" description="Polar residues" evidence="11">
    <location>
        <begin position="208"/>
        <end position="218"/>
    </location>
</feature>
<feature type="domain" description="Protein kinase" evidence="12">
    <location>
        <begin position="396"/>
        <end position="680"/>
    </location>
</feature>
<dbReference type="PANTHER" id="PTHR24056:SF546">
    <property type="entry name" value="CYCLIN-DEPENDENT KINASE 12"/>
    <property type="match status" value="1"/>
</dbReference>
<keyword evidence="2" id="KW-0723">Serine/threonine-protein kinase</keyword>
<dbReference type="OMA" id="MEWATRI"/>
<dbReference type="GO" id="GO:0005524">
    <property type="term" value="F:ATP binding"/>
    <property type="evidence" value="ECO:0007669"/>
    <property type="project" value="UniProtKB-UniRule"/>
</dbReference>
<feature type="compositionally biased region" description="Basic residues" evidence="11">
    <location>
        <begin position="709"/>
        <end position="720"/>
    </location>
</feature>
<dbReference type="InterPro" id="IPR008271">
    <property type="entry name" value="Ser/Thr_kinase_AS"/>
</dbReference>
<comment type="catalytic activity">
    <reaction evidence="7">
        <text>L-threonyl-[protein] + ATP = O-phospho-L-threonyl-[protein] + ADP + H(+)</text>
        <dbReference type="Rhea" id="RHEA:46608"/>
        <dbReference type="Rhea" id="RHEA-COMP:11060"/>
        <dbReference type="Rhea" id="RHEA-COMP:11605"/>
        <dbReference type="ChEBI" id="CHEBI:15378"/>
        <dbReference type="ChEBI" id="CHEBI:30013"/>
        <dbReference type="ChEBI" id="CHEBI:30616"/>
        <dbReference type="ChEBI" id="CHEBI:61977"/>
        <dbReference type="ChEBI" id="CHEBI:456216"/>
        <dbReference type="EC" id="2.7.11.22"/>
    </reaction>
</comment>
<proteinExistence type="inferred from homology"/>